<dbReference type="Gene3D" id="3.30.420.10">
    <property type="entry name" value="Ribonuclease H-like superfamily/Ribonuclease H"/>
    <property type="match status" value="1"/>
</dbReference>
<dbReference type="InterPro" id="IPR012337">
    <property type="entry name" value="RNaseH-like_sf"/>
</dbReference>
<comment type="caution">
    <text evidence="2">The sequence shown here is derived from an EMBL/GenBank/DDBJ whole genome shotgun (WGS) entry which is preliminary data.</text>
</comment>
<dbReference type="EMBL" id="JBBPBM010000487">
    <property type="protein sequence ID" value="KAK8494924.1"/>
    <property type="molecule type" value="Genomic_DNA"/>
</dbReference>
<dbReference type="SUPFAM" id="SSF53098">
    <property type="entry name" value="Ribonuclease H-like"/>
    <property type="match status" value="1"/>
</dbReference>
<protein>
    <recommendedName>
        <fullName evidence="1">RNase H type-1 domain-containing protein</fullName>
    </recommendedName>
</protein>
<dbReference type="InterPro" id="IPR002156">
    <property type="entry name" value="RNaseH_domain"/>
</dbReference>
<keyword evidence="3" id="KW-1185">Reference proteome</keyword>
<dbReference type="Proteomes" id="UP001472677">
    <property type="component" value="Unassembled WGS sequence"/>
</dbReference>
<dbReference type="CDD" id="cd06222">
    <property type="entry name" value="RNase_H_like"/>
    <property type="match status" value="1"/>
</dbReference>
<feature type="domain" description="RNase H type-1" evidence="1">
    <location>
        <begin position="83"/>
        <end position="176"/>
    </location>
</feature>
<evidence type="ECO:0000259" key="1">
    <source>
        <dbReference type="Pfam" id="PF13456"/>
    </source>
</evidence>
<gene>
    <name evidence="2" type="ORF">V6N12_033799</name>
</gene>
<reference evidence="2 3" key="1">
    <citation type="journal article" date="2024" name="G3 (Bethesda)">
        <title>Genome assembly of Hibiscus sabdariffa L. provides insights into metabolisms of medicinal natural products.</title>
        <authorList>
            <person name="Kim T."/>
        </authorList>
    </citation>
    <scope>NUCLEOTIDE SEQUENCE [LARGE SCALE GENOMIC DNA]</scope>
    <source>
        <strain evidence="2">TK-2024</strain>
        <tissue evidence="2">Old leaves</tissue>
    </source>
</reference>
<sequence>MGLPVGYDTPMITAAEDVPIENAEGSKHHRVQTSPPEFSGSPDLNGALVQLSAGLVNQASLEIRFYHPVSITADMNKGLLATFTASEVYSALSNPAVAEARACEQAVALTSELGFRRAIVEGDAISVISKMTSTKSDRSHISPIIHNVQYLTSGFESLTFNFVRRSLNSVAHSLAQLGWSFPMCMVWIEEAPHEVDALLSSDRWWVDPPD</sequence>
<dbReference type="Pfam" id="PF13456">
    <property type="entry name" value="RVT_3"/>
    <property type="match status" value="1"/>
</dbReference>
<accession>A0ABR2AMM4</accession>
<proteinExistence type="predicted"/>
<dbReference type="PANTHER" id="PTHR47074:SF61">
    <property type="entry name" value="RNASE H TYPE-1 DOMAIN-CONTAINING PROTEIN"/>
    <property type="match status" value="1"/>
</dbReference>
<dbReference type="InterPro" id="IPR052929">
    <property type="entry name" value="RNase_H-like_EbsB-rel"/>
</dbReference>
<organism evidence="2 3">
    <name type="scientific">Hibiscus sabdariffa</name>
    <name type="common">roselle</name>
    <dbReference type="NCBI Taxonomy" id="183260"/>
    <lineage>
        <taxon>Eukaryota</taxon>
        <taxon>Viridiplantae</taxon>
        <taxon>Streptophyta</taxon>
        <taxon>Embryophyta</taxon>
        <taxon>Tracheophyta</taxon>
        <taxon>Spermatophyta</taxon>
        <taxon>Magnoliopsida</taxon>
        <taxon>eudicotyledons</taxon>
        <taxon>Gunneridae</taxon>
        <taxon>Pentapetalae</taxon>
        <taxon>rosids</taxon>
        <taxon>malvids</taxon>
        <taxon>Malvales</taxon>
        <taxon>Malvaceae</taxon>
        <taxon>Malvoideae</taxon>
        <taxon>Hibiscus</taxon>
    </lineage>
</organism>
<dbReference type="InterPro" id="IPR036397">
    <property type="entry name" value="RNaseH_sf"/>
</dbReference>
<name>A0ABR2AMM4_9ROSI</name>
<dbReference type="PANTHER" id="PTHR47074">
    <property type="entry name" value="BNAC02G40300D PROTEIN"/>
    <property type="match status" value="1"/>
</dbReference>
<evidence type="ECO:0000313" key="2">
    <source>
        <dbReference type="EMBL" id="KAK8494924.1"/>
    </source>
</evidence>
<evidence type="ECO:0000313" key="3">
    <source>
        <dbReference type="Proteomes" id="UP001472677"/>
    </source>
</evidence>
<dbReference type="InterPro" id="IPR044730">
    <property type="entry name" value="RNase_H-like_dom_plant"/>
</dbReference>